<dbReference type="Gene3D" id="1.10.287.100">
    <property type="match status" value="1"/>
</dbReference>
<dbReference type="PROSITE" id="PS50949">
    <property type="entry name" value="HTH_GNTR"/>
    <property type="match status" value="1"/>
</dbReference>
<protein>
    <submittedName>
        <fullName evidence="5">GntR family transcriptional regulator</fullName>
    </submittedName>
</protein>
<dbReference type="InterPro" id="IPR000524">
    <property type="entry name" value="Tscrpt_reg_HTH_GntR"/>
</dbReference>
<dbReference type="CDD" id="cd07377">
    <property type="entry name" value="WHTH_GntR"/>
    <property type="match status" value="1"/>
</dbReference>
<dbReference type="Pfam" id="PF00392">
    <property type="entry name" value="GntR"/>
    <property type="match status" value="1"/>
</dbReference>
<keyword evidence="1" id="KW-0805">Transcription regulation</keyword>
<dbReference type="PANTHER" id="PTHR38445:SF10">
    <property type="entry name" value="GNTR-FAMILY TRANSCRIPTIONAL REGULATOR"/>
    <property type="match status" value="1"/>
</dbReference>
<comment type="caution">
    <text evidence="5">The sequence shown here is derived from an EMBL/GenBank/DDBJ whole genome shotgun (WGS) entry which is preliminary data.</text>
</comment>
<keyword evidence="2" id="KW-0238">DNA-binding</keyword>
<accession>A0ABW5IHC5</accession>
<name>A0ABW5IHC5_9BACT</name>
<dbReference type="RefSeq" id="WP_377503265.1">
    <property type="nucleotide sequence ID" value="NZ_JBHULU010000003.1"/>
</dbReference>
<evidence type="ECO:0000256" key="1">
    <source>
        <dbReference type="ARBA" id="ARBA00023015"/>
    </source>
</evidence>
<organism evidence="5 6">
    <name type="scientific">Pontibacter locisalis</name>
    <dbReference type="NCBI Taxonomy" id="1719035"/>
    <lineage>
        <taxon>Bacteria</taxon>
        <taxon>Pseudomonadati</taxon>
        <taxon>Bacteroidota</taxon>
        <taxon>Cytophagia</taxon>
        <taxon>Cytophagales</taxon>
        <taxon>Hymenobacteraceae</taxon>
        <taxon>Pontibacter</taxon>
    </lineage>
</organism>
<proteinExistence type="predicted"/>
<dbReference type="PANTHER" id="PTHR38445">
    <property type="entry name" value="HTH-TYPE TRANSCRIPTIONAL REPRESSOR YTRA"/>
    <property type="match status" value="1"/>
</dbReference>
<dbReference type="InterPro" id="IPR036390">
    <property type="entry name" value="WH_DNA-bd_sf"/>
</dbReference>
<evidence type="ECO:0000259" key="4">
    <source>
        <dbReference type="PROSITE" id="PS50949"/>
    </source>
</evidence>
<gene>
    <name evidence="5" type="ORF">ACFSRY_02885</name>
</gene>
<feature type="domain" description="HTH gntR-type" evidence="4">
    <location>
        <begin position="7"/>
        <end position="75"/>
    </location>
</feature>
<evidence type="ECO:0000313" key="5">
    <source>
        <dbReference type="EMBL" id="MFD2512803.1"/>
    </source>
</evidence>
<evidence type="ECO:0000256" key="2">
    <source>
        <dbReference type="ARBA" id="ARBA00023125"/>
    </source>
</evidence>
<keyword evidence="3" id="KW-0804">Transcription</keyword>
<evidence type="ECO:0000313" key="6">
    <source>
        <dbReference type="Proteomes" id="UP001597544"/>
    </source>
</evidence>
<dbReference type="SUPFAM" id="SSF46785">
    <property type="entry name" value="Winged helix' DNA-binding domain"/>
    <property type="match status" value="1"/>
</dbReference>
<dbReference type="InterPro" id="IPR036388">
    <property type="entry name" value="WH-like_DNA-bd_sf"/>
</dbReference>
<dbReference type="Gene3D" id="1.10.10.10">
    <property type="entry name" value="Winged helix-like DNA-binding domain superfamily/Winged helix DNA-binding domain"/>
    <property type="match status" value="1"/>
</dbReference>
<dbReference type="SMART" id="SM00345">
    <property type="entry name" value="HTH_GNTR"/>
    <property type="match status" value="1"/>
</dbReference>
<dbReference type="EMBL" id="JBHULU010000003">
    <property type="protein sequence ID" value="MFD2512803.1"/>
    <property type="molecule type" value="Genomic_DNA"/>
</dbReference>
<dbReference type="Proteomes" id="UP001597544">
    <property type="component" value="Unassembled WGS sequence"/>
</dbReference>
<reference evidence="6" key="1">
    <citation type="journal article" date="2019" name="Int. J. Syst. Evol. Microbiol.">
        <title>The Global Catalogue of Microorganisms (GCM) 10K type strain sequencing project: providing services to taxonomists for standard genome sequencing and annotation.</title>
        <authorList>
            <consortium name="The Broad Institute Genomics Platform"/>
            <consortium name="The Broad Institute Genome Sequencing Center for Infectious Disease"/>
            <person name="Wu L."/>
            <person name="Ma J."/>
        </authorList>
    </citation>
    <scope>NUCLEOTIDE SEQUENCE [LARGE SCALE GENOMIC DNA]</scope>
    <source>
        <strain evidence="6">KCTC 42498</strain>
    </source>
</reference>
<evidence type="ECO:0000256" key="3">
    <source>
        <dbReference type="ARBA" id="ARBA00023163"/>
    </source>
</evidence>
<sequence length="123" mass="14347">MEFKENQAIYLQIANRFFENILKKEWAAGDKIPSIRDMAVEFEVNPNTTMRTFNYLQDKGVIYNKRGVGYFLADDGFERTIALKKEQFLEEELPVFFRTMQLLGLSLEDLKAYAAKYSDPSVN</sequence>
<keyword evidence="6" id="KW-1185">Reference proteome</keyword>